<accession>A0AB72UIE6</accession>
<evidence type="ECO:0000256" key="1">
    <source>
        <dbReference type="SAM" id="MobiDB-lite"/>
    </source>
</evidence>
<evidence type="ECO:0000313" key="2">
    <source>
        <dbReference type="EMBL" id="AJD53708.1"/>
    </source>
</evidence>
<dbReference type="AlphaFoldDB" id="A0AB72UIE6"/>
<dbReference type="PANTHER" id="PTHR39431:SF1">
    <property type="entry name" value="FRPA_C-RELATED PROTEIN"/>
    <property type="match status" value="1"/>
</dbReference>
<evidence type="ECO:0000313" key="3">
    <source>
        <dbReference type="Proteomes" id="UP000007127"/>
    </source>
</evidence>
<feature type="region of interest" description="Disordered" evidence="1">
    <location>
        <begin position="1"/>
        <end position="36"/>
    </location>
</feature>
<name>A0AB72UIE6_9PROT</name>
<feature type="compositionally biased region" description="Basic and acidic residues" evidence="1">
    <location>
        <begin position="1"/>
        <end position="20"/>
    </location>
</feature>
<dbReference type="PANTHER" id="PTHR39431">
    <property type="entry name" value="FRPA/C-RELATED PROTEIN"/>
    <property type="match status" value="1"/>
</dbReference>
<reference evidence="2 3" key="1">
    <citation type="journal article" date="2012" name="J. Bacteriol.">
        <title>Genome sequence of Thalassospira xiamenensis type strain M-5.</title>
        <authorList>
            <person name="Lai Q."/>
            <person name="Shao Z."/>
        </authorList>
    </citation>
    <scope>NUCLEOTIDE SEQUENCE [LARGE SCALE GENOMIC DNA]</scope>
    <source>
        <strain evidence="2 3">M-5</strain>
    </source>
</reference>
<organism evidence="2 3">
    <name type="scientific">Thalassospira xiamenensis M-5 = DSM 17429</name>
    <dbReference type="NCBI Taxonomy" id="1123366"/>
    <lineage>
        <taxon>Bacteria</taxon>
        <taxon>Pseudomonadati</taxon>
        <taxon>Pseudomonadota</taxon>
        <taxon>Alphaproteobacteria</taxon>
        <taxon>Rhodospirillales</taxon>
        <taxon>Thalassospiraceae</taxon>
        <taxon>Thalassospira</taxon>
    </lineage>
</organism>
<dbReference type="RefSeq" id="WP_007091687.1">
    <property type="nucleotide sequence ID" value="NZ_CP004388.1"/>
</dbReference>
<dbReference type="Proteomes" id="UP000007127">
    <property type="component" value="Chromosome"/>
</dbReference>
<evidence type="ECO:0008006" key="4">
    <source>
        <dbReference type="Google" id="ProtNLM"/>
    </source>
</evidence>
<sequence>MFEHSDFSRPRADRSAHRDLGLSGKMANKTANDDPTVDVDEDISRLRRIVDNIDISLEASKRLQKLTKQATEVTSPPWSKMPDFLRLSEISYDEVMDKIQTDALILFAMLGIPPEKARAMARELTGTSPEDVTFTGFQDYIRALVGQKVPFSANQLAAIGTFSGTAVISQTVQINLSQIEGHLSFSGDETNASWSYTEVNVEISKLRVEFGQVDPLILDLDGDGITTSHVNDNKQFDIDGDGTVDQTAWVDGNDALLALDRNDDGIINDGTELFGDQNGAKDGFAELAKYDDNNDGVIDSKDKVFSSLVLLRADGSQSSLENEGIKSISLTMITPLDQRLIGGDLVAKSQFERDDGTTGTVGEVFFDVRA</sequence>
<proteinExistence type="predicted"/>
<dbReference type="KEGG" id="txi:TH3_18030"/>
<gene>
    <name evidence="2" type="ORF">TH3_18030</name>
</gene>
<protein>
    <recommendedName>
        <fullName evidence="4">Calcium-binding protein</fullName>
    </recommendedName>
</protein>
<dbReference type="GeneID" id="31930098"/>
<dbReference type="EMBL" id="CP004388">
    <property type="protein sequence ID" value="AJD53708.1"/>
    <property type="molecule type" value="Genomic_DNA"/>
</dbReference>